<reference evidence="3" key="2">
    <citation type="submission" date="2025-09" db="UniProtKB">
        <authorList>
            <consortium name="Ensembl"/>
        </authorList>
    </citation>
    <scope>IDENTIFICATION</scope>
</reference>
<dbReference type="Gene3D" id="2.60.40.10">
    <property type="entry name" value="Immunoglobulins"/>
    <property type="match status" value="2"/>
</dbReference>
<accession>A0A3Q3X6H2</accession>
<evidence type="ECO:0000256" key="1">
    <source>
        <dbReference type="ARBA" id="ARBA00023157"/>
    </source>
</evidence>
<feature type="domain" description="Ig-like" evidence="2">
    <location>
        <begin position="156"/>
        <end position="246"/>
    </location>
</feature>
<dbReference type="PROSITE" id="PS50835">
    <property type="entry name" value="IG_LIKE"/>
    <property type="match status" value="1"/>
</dbReference>
<evidence type="ECO:0000313" key="4">
    <source>
        <dbReference type="Proteomes" id="UP000261620"/>
    </source>
</evidence>
<dbReference type="PANTHER" id="PTHR46484">
    <property type="entry name" value="SI:CH211-171H4.5-RELATED"/>
    <property type="match status" value="1"/>
</dbReference>
<name>A0A3Q3X6H2_MOLML</name>
<dbReference type="Ensembl" id="ENSMMOT00000021327.1">
    <property type="protein sequence ID" value="ENSMMOP00000020974.1"/>
    <property type="gene ID" value="ENSMMOG00000015940.1"/>
</dbReference>
<dbReference type="PANTHER" id="PTHR46484:SF7">
    <property type="entry name" value="MYELIN-ASSOCIATED GLYCOPROTEIN-LIKE-RELATED"/>
    <property type="match status" value="1"/>
</dbReference>
<dbReference type="Proteomes" id="UP000261620">
    <property type="component" value="Unplaced"/>
</dbReference>
<organism evidence="3 4">
    <name type="scientific">Mola mola</name>
    <name type="common">Ocean sunfish</name>
    <name type="synonym">Tetraodon mola</name>
    <dbReference type="NCBI Taxonomy" id="94237"/>
    <lineage>
        <taxon>Eukaryota</taxon>
        <taxon>Metazoa</taxon>
        <taxon>Chordata</taxon>
        <taxon>Craniata</taxon>
        <taxon>Vertebrata</taxon>
        <taxon>Euteleostomi</taxon>
        <taxon>Actinopterygii</taxon>
        <taxon>Neopterygii</taxon>
        <taxon>Teleostei</taxon>
        <taxon>Neoteleostei</taxon>
        <taxon>Acanthomorphata</taxon>
        <taxon>Eupercaria</taxon>
        <taxon>Tetraodontiformes</taxon>
        <taxon>Molidae</taxon>
        <taxon>Mola</taxon>
    </lineage>
</organism>
<dbReference type="Pfam" id="PF08205">
    <property type="entry name" value="C2-set_2"/>
    <property type="match status" value="1"/>
</dbReference>
<dbReference type="STRING" id="94237.ENSMMOP00000020974"/>
<protein>
    <recommendedName>
        <fullName evidence="2">Ig-like domain-containing protein</fullName>
    </recommendedName>
</protein>
<dbReference type="InterPro" id="IPR013162">
    <property type="entry name" value="CD80_C2-set"/>
</dbReference>
<dbReference type="InterPro" id="IPR013783">
    <property type="entry name" value="Ig-like_fold"/>
</dbReference>
<sequence length="296" mass="34398">MYIKFKGRSHFQCYLSQAASLRLNSELFCFCSLLYHYISHTVLYRNCKTVQRKCCMNATVCLWSSVWKTLTQFTGMWANATKQFIYHPVKSNIMQQYQNRTELVGDIMQKNCSLKIEPLQKSDTGPFYFRIEIADYDKFSYILKKVSIAMINELNPISLSVKRELTDGQTVSASCSAYYSCPTSPPVFTWSHSGRAVFKSEKIDDGQWQATSTLTFQPTGADHDKPIQCTARYPGGQHHTTFKVLKIKRKYGRHQSINQTLFTCYFSNESNCKSKCFMKPLRKQKQIEYLTYQEQK</sequence>
<evidence type="ECO:0000259" key="2">
    <source>
        <dbReference type="PROSITE" id="PS50835"/>
    </source>
</evidence>
<dbReference type="OMA" id="CECWARI"/>
<evidence type="ECO:0000313" key="3">
    <source>
        <dbReference type="Ensembl" id="ENSMMOP00000020974.1"/>
    </source>
</evidence>
<keyword evidence="4" id="KW-1185">Reference proteome</keyword>
<dbReference type="InterPro" id="IPR007110">
    <property type="entry name" value="Ig-like_dom"/>
</dbReference>
<dbReference type="AlphaFoldDB" id="A0A3Q3X6H2"/>
<reference evidence="3" key="1">
    <citation type="submission" date="2025-08" db="UniProtKB">
        <authorList>
            <consortium name="Ensembl"/>
        </authorList>
    </citation>
    <scope>IDENTIFICATION</scope>
</reference>
<proteinExistence type="predicted"/>
<keyword evidence="1" id="KW-1015">Disulfide bond</keyword>
<dbReference type="InterPro" id="IPR036179">
    <property type="entry name" value="Ig-like_dom_sf"/>
</dbReference>
<dbReference type="SUPFAM" id="SSF48726">
    <property type="entry name" value="Immunoglobulin"/>
    <property type="match status" value="2"/>
</dbReference>